<sequence>MPAVRGHRRDQAAPDLRGQGRQLIRPEILQILGTAERIKECHTATVLAMVKYRQPVARGNILPPFRRMTVSCHCTDPRRVRCGGRRVQARNKPLHRLSAYLAHRYGL</sequence>
<evidence type="ECO:0000313" key="1">
    <source>
        <dbReference type="EMBL" id="CAG7606416.1"/>
    </source>
</evidence>
<name>A0A9W4ECQ8_9ACTN</name>
<comment type="caution">
    <text evidence="1">The sequence shown here is derived from an EMBL/GenBank/DDBJ whole genome shotgun (WGS) entry which is preliminary data.</text>
</comment>
<accession>A0A9W4ECQ8</accession>
<protein>
    <submittedName>
        <fullName evidence="1">Uncharacterized protein</fullName>
    </submittedName>
</protein>
<proteinExistence type="predicted"/>
<organism evidence="1 2">
    <name type="scientific">Actinacidiphila bryophytorum</name>
    <dbReference type="NCBI Taxonomy" id="1436133"/>
    <lineage>
        <taxon>Bacteria</taxon>
        <taxon>Bacillati</taxon>
        <taxon>Actinomycetota</taxon>
        <taxon>Actinomycetes</taxon>
        <taxon>Kitasatosporales</taxon>
        <taxon>Streptomycetaceae</taxon>
        <taxon>Actinacidiphila</taxon>
    </lineage>
</organism>
<gene>
    <name evidence="1" type="ORF">SBRY_10928</name>
</gene>
<dbReference type="EMBL" id="CAJVAX010000001">
    <property type="protein sequence ID" value="CAG7606416.1"/>
    <property type="molecule type" value="Genomic_DNA"/>
</dbReference>
<dbReference type="AlphaFoldDB" id="A0A9W4ECQ8"/>
<evidence type="ECO:0000313" key="2">
    <source>
        <dbReference type="Proteomes" id="UP001153328"/>
    </source>
</evidence>
<reference evidence="1" key="1">
    <citation type="submission" date="2021-06" db="EMBL/GenBank/DDBJ databases">
        <authorList>
            <person name="Arsene-Ploetze F."/>
        </authorList>
    </citation>
    <scope>NUCLEOTIDE SEQUENCE</scope>
    <source>
        <strain evidence="1">SBRY1</strain>
    </source>
</reference>
<keyword evidence="2" id="KW-1185">Reference proteome</keyword>
<dbReference type="Proteomes" id="UP001153328">
    <property type="component" value="Unassembled WGS sequence"/>
</dbReference>